<comment type="similarity">
    <text evidence="7">Belongs to the SctF family.</text>
</comment>
<dbReference type="GO" id="GO:0030257">
    <property type="term" value="C:type III protein secretion system complex"/>
    <property type="evidence" value="ECO:0007669"/>
    <property type="project" value="InterPro"/>
</dbReference>
<evidence type="ECO:0000256" key="6">
    <source>
        <dbReference type="ARBA" id="ARBA00023026"/>
    </source>
</evidence>
<evidence type="ECO:0000256" key="1">
    <source>
        <dbReference type="ARBA" id="ARBA00004241"/>
    </source>
</evidence>
<keyword evidence="3" id="KW-0813">Transport</keyword>
<evidence type="ECO:0000256" key="3">
    <source>
        <dbReference type="ARBA" id="ARBA00022448"/>
    </source>
</evidence>
<organism evidence="8 9">
    <name type="scientific">Shewanella psychrophila</name>
    <dbReference type="NCBI Taxonomy" id="225848"/>
    <lineage>
        <taxon>Bacteria</taxon>
        <taxon>Pseudomonadati</taxon>
        <taxon>Pseudomonadota</taxon>
        <taxon>Gammaproteobacteria</taxon>
        <taxon>Alteromonadales</taxon>
        <taxon>Shewanellaceae</taxon>
        <taxon>Shewanella</taxon>
    </lineage>
</organism>
<keyword evidence="6" id="KW-0843">Virulence</keyword>
<dbReference type="InterPro" id="IPR021123">
    <property type="entry name" value="T3SS_needle-like"/>
</dbReference>
<evidence type="ECO:0000313" key="8">
    <source>
        <dbReference type="EMBL" id="AQS36185.1"/>
    </source>
</evidence>
<evidence type="ECO:0000313" key="9">
    <source>
        <dbReference type="Proteomes" id="UP000189545"/>
    </source>
</evidence>
<dbReference type="AlphaFoldDB" id="A0A1S6HKY0"/>
<gene>
    <name evidence="8" type="ORF">Sps_00996</name>
</gene>
<keyword evidence="9" id="KW-1185">Reference proteome</keyword>
<comment type="subcellular location">
    <subcellularLocation>
        <location evidence="1">Cell surface</location>
    </subcellularLocation>
    <subcellularLocation>
        <location evidence="2">Secreted</location>
    </subcellularLocation>
</comment>
<evidence type="ECO:0000256" key="5">
    <source>
        <dbReference type="ARBA" id="ARBA00022927"/>
    </source>
</evidence>
<dbReference type="GO" id="GO:0030254">
    <property type="term" value="P:protein secretion by the type III secretion system"/>
    <property type="evidence" value="ECO:0007669"/>
    <property type="project" value="InterPro"/>
</dbReference>
<keyword evidence="5" id="KW-0653">Protein transport</keyword>
<dbReference type="Proteomes" id="UP000189545">
    <property type="component" value="Chromosome"/>
</dbReference>
<dbReference type="RefSeq" id="WP_077751509.1">
    <property type="nucleotide sequence ID" value="NZ_CP014782.1"/>
</dbReference>
<dbReference type="GO" id="GO:0005576">
    <property type="term" value="C:extracellular region"/>
    <property type="evidence" value="ECO:0007669"/>
    <property type="project" value="UniProtKB-SubCell"/>
</dbReference>
<dbReference type="STRING" id="225848.Sps_00996"/>
<dbReference type="InterPro" id="IPR011841">
    <property type="entry name" value="T3SS_needle_YscF"/>
</dbReference>
<dbReference type="SUPFAM" id="SSF140129">
    <property type="entry name" value="MxiH-like"/>
    <property type="match status" value="1"/>
</dbReference>
<dbReference type="KEGG" id="spsw:Sps_00996"/>
<sequence>MDLSAIVNQLSQLSTRSAQEVQAKMSAGDLNDPDKMIKAQFAMQQYSNFVSYESAMIKAVKDMIQGIISKI</sequence>
<name>A0A1S6HKY0_9GAMM</name>
<reference evidence="8 9" key="1">
    <citation type="submission" date="2016-03" db="EMBL/GenBank/DDBJ databases">
        <title>Complete genome sequence of Shewanella psychrophila WP2, a deep sea bacterium isolated from west Pacific sediment.</title>
        <authorList>
            <person name="Xu G."/>
            <person name="Jian H."/>
        </authorList>
    </citation>
    <scope>NUCLEOTIDE SEQUENCE [LARGE SCALE GENOMIC DNA]</scope>
    <source>
        <strain evidence="8 9">WP2</strain>
    </source>
</reference>
<dbReference type="InterPro" id="IPR037203">
    <property type="entry name" value="T3SS_needle-like_sf"/>
</dbReference>
<dbReference type="Gene3D" id="1.20.58.90">
    <property type="match status" value="1"/>
</dbReference>
<keyword evidence="4" id="KW-0964">Secreted</keyword>
<evidence type="ECO:0000256" key="4">
    <source>
        <dbReference type="ARBA" id="ARBA00022525"/>
    </source>
</evidence>
<dbReference type="EMBL" id="CP014782">
    <property type="protein sequence ID" value="AQS36185.1"/>
    <property type="molecule type" value="Genomic_DNA"/>
</dbReference>
<evidence type="ECO:0000256" key="2">
    <source>
        <dbReference type="ARBA" id="ARBA00004613"/>
    </source>
</evidence>
<evidence type="ECO:0000256" key="7">
    <source>
        <dbReference type="ARBA" id="ARBA00035658"/>
    </source>
</evidence>
<accession>A0A1S6HKY0</accession>
<dbReference type="Pfam" id="PF09392">
    <property type="entry name" value="T3SS_needle_F"/>
    <property type="match status" value="1"/>
</dbReference>
<dbReference type="GO" id="GO:0009986">
    <property type="term" value="C:cell surface"/>
    <property type="evidence" value="ECO:0007669"/>
    <property type="project" value="UniProtKB-SubCell"/>
</dbReference>
<dbReference type="NCBIfam" id="TIGR02105">
    <property type="entry name" value="III_needle"/>
    <property type="match status" value="1"/>
</dbReference>
<protein>
    <submittedName>
        <fullName evidence="8">Type III secretion system major needle protein, YscF/MxiH/PrgI family</fullName>
    </submittedName>
</protein>
<proteinExistence type="inferred from homology"/>
<dbReference type="OrthoDB" id="6428648at2"/>